<feature type="domain" description="FtsX extracellular" evidence="16">
    <location>
        <begin position="94"/>
        <end position="185"/>
    </location>
</feature>
<evidence type="ECO:0000259" key="16">
    <source>
        <dbReference type="Pfam" id="PF18075"/>
    </source>
</evidence>
<evidence type="ECO:0000256" key="1">
    <source>
        <dbReference type="ARBA" id="ARBA00004429"/>
    </source>
</evidence>
<dbReference type="Gene3D" id="3.30.70.3040">
    <property type="match status" value="1"/>
</dbReference>
<feature type="transmembrane region" description="Helical" evidence="14">
    <location>
        <begin position="206"/>
        <end position="226"/>
    </location>
</feature>
<keyword evidence="5 12" id="KW-1003">Cell membrane</keyword>
<dbReference type="InterPro" id="IPR047590">
    <property type="entry name" value="FtsX_proteobact-type"/>
</dbReference>
<feature type="transmembrane region" description="Helical" evidence="14">
    <location>
        <begin position="300"/>
        <end position="324"/>
    </location>
</feature>
<evidence type="ECO:0000256" key="2">
    <source>
        <dbReference type="ARBA" id="ARBA00007379"/>
    </source>
</evidence>
<dbReference type="InterPro" id="IPR003838">
    <property type="entry name" value="ABC3_permease_C"/>
</dbReference>
<dbReference type="PIRSF" id="PIRSF003097">
    <property type="entry name" value="FtsX"/>
    <property type="match status" value="1"/>
</dbReference>
<keyword evidence="11 12" id="KW-0131">Cell cycle</keyword>
<evidence type="ECO:0000259" key="15">
    <source>
        <dbReference type="Pfam" id="PF02687"/>
    </source>
</evidence>
<dbReference type="Proteomes" id="UP001224392">
    <property type="component" value="Unassembled WGS sequence"/>
</dbReference>
<comment type="caution">
    <text evidence="17">The sequence shown here is derived from an EMBL/GenBank/DDBJ whole genome shotgun (WGS) entry which is preliminary data.</text>
</comment>
<accession>A0ABQ6LVX4</accession>
<keyword evidence="8 14" id="KW-0812">Transmembrane</keyword>
<feature type="domain" description="ABC3 transporter permease C-terminal" evidence="15">
    <location>
        <begin position="210"/>
        <end position="326"/>
    </location>
</feature>
<evidence type="ECO:0000256" key="11">
    <source>
        <dbReference type="ARBA" id="ARBA00023306"/>
    </source>
</evidence>
<dbReference type="EMBL" id="BSYJ01000001">
    <property type="protein sequence ID" value="GMG86182.1"/>
    <property type="molecule type" value="Genomic_DNA"/>
</dbReference>
<reference evidence="17 18" key="1">
    <citation type="submission" date="2023-04" db="EMBL/GenBank/DDBJ databases">
        <title>Marinobulbifer ophiurae gen. nov., sp. Nov., isolate from tissue of brittle star Ophioplocus japonicus.</title>
        <authorList>
            <person name="Kawano K."/>
            <person name="Sawayama S."/>
            <person name="Nakagawa S."/>
        </authorList>
    </citation>
    <scope>NUCLEOTIDE SEQUENCE [LARGE SCALE GENOMIC DNA]</scope>
    <source>
        <strain evidence="17 18">NKW57</strain>
    </source>
</reference>
<dbReference type="Pfam" id="PF18075">
    <property type="entry name" value="FtsX_ECD"/>
    <property type="match status" value="1"/>
</dbReference>
<evidence type="ECO:0000256" key="4">
    <source>
        <dbReference type="ARBA" id="ARBA00021907"/>
    </source>
</evidence>
<keyword evidence="10 12" id="KW-0472">Membrane</keyword>
<evidence type="ECO:0000256" key="12">
    <source>
        <dbReference type="PIRNR" id="PIRNR003097"/>
    </source>
</evidence>
<evidence type="ECO:0000256" key="10">
    <source>
        <dbReference type="ARBA" id="ARBA00023136"/>
    </source>
</evidence>
<sequence>MNHNRPETSRRETAEPKLRSGASTAGITANDRLRGWLLHHREMAAEAWRRFMAAPLSSAMTSLVIAIALALPAALYVGLANFQQAVAGWDGQPQISVFMDKRARPQALQQFAGKLEADPLVAEVQEVTPEQALAEFEAQSGFGDVLDGLQENPLPTVFLLRPASANQAELETLAQRLRDSALTDSVVLDVAWVQRLAQLTALAQRLLLGFAALLAVGVVLVVVNTIRLHIESRRDEILVVKLVGATNAFVRRPFLYSGFWYGLTGGLVAWGLVMLGLALLSGPAQDLAQSYQSSFELRGMGVTTMLLLVGGAAILGLLGAWVAVMRHISGIEPR</sequence>
<evidence type="ECO:0000256" key="7">
    <source>
        <dbReference type="ARBA" id="ARBA00022618"/>
    </source>
</evidence>
<comment type="function">
    <text evidence="12">Part of the ABC transporter FtsEX involved in cellular division.</text>
</comment>
<comment type="subcellular location">
    <subcellularLocation>
        <location evidence="1">Cell inner membrane</location>
        <topology evidence="1">Multi-pass membrane protein</topology>
    </subcellularLocation>
</comment>
<comment type="subunit">
    <text evidence="3">Forms a membrane-associated complex with FtsE.</text>
</comment>
<evidence type="ECO:0000256" key="9">
    <source>
        <dbReference type="ARBA" id="ARBA00022989"/>
    </source>
</evidence>
<name>A0ABQ6LVX4_9GAMM</name>
<keyword evidence="7 12" id="KW-0132">Cell division</keyword>
<evidence type="ECO:0000256" key="8">
    <source>
        <dbReference type="ARBA" id="ARBA00022692"/>
    </source>
</evidence>
<evidence type="ECO:0000256" key="13">
    <source>
        <dbReference type="SAM" id="MobiDB-lite"/>
    </source>
</evidence>
<dbReference type="InterPro" id="IPR004513">
    <property type="entry name" value="FtsX"/>
</dbReference>
<gene>
    <name evidence="17" type="primary">ftsX</name>
    <name evidence="17" type="ORF">MNKW57_05030</name>
</gene>
<organism evidence="17 18">
    <name type="scientific">Biformimicrobium ophioploci</name>
    <dbReference type="NCBI Taxonomy" id="3036711"/>
    <lineage>
        <taxon>Bacteria</taxon>
        <taxon>Pseudomonadati</taxon>
        <taxon>Pseudomonadota</taxon>
        <taxon>Gammaproteobacteria</taxon>
        <taxon>Cellvibrionales</taxon>
        <taxon>Microbulbiferaceae</taxon>
        <taxon>Biformimicrobium</taxon>
    </lineage>
</organism>
<dbReference type="Pfam" id="PF02687">
    <property type="entry name" value="FtsX"/>
    <property type="match status" value="1"/>
</dbReference>
<dbReference type="PANTHER" id="PTHR47755">
    <property type="entry name" value="CELL DIVISION PROTEIN FTSX"/>
    <property type="match status" value="1"/>
</dbReference>
<feature type="region of interest" description="Disordered" evidence="13">
    <location>
        <begin position="1"/>
        <end position="24"/>
    </location>
</feature>
<comment type="similarity">
    <text evidence="2 12">Belongs to the ABC-4 integral membrane protein family. FtsX subfamily.</text>
</comment>
<dbReference type="PANTHER" id="PTHR47755:SF1">
    <property type="entry name" value="CELL DIVISION PROTEIN FTSX"/>
    <property type="match status" value="1"/>
</dbReference>
<evidence type="ECO:0000313" key="17">
    <source>
        <dbReference type="EMBL" id="GMG86182.1"/>
    </source>
</evidence>
<keyword evidence="9 14" id="KW-1133">Transmembrane helix</keyword>
<evidence type="ECO:0000313" key="18">
    <source>
        <dbReference type="Proteomes" id="UP001224392"/>
    </source>
</evidence>
<dbReference type="RefSeq" id="WP_285762687.1">
    <property type="nucleotide sequence ID" value="NZ_BSYJ01000001.1"/>
</dbReference>
<evidence type="ECO:0000256" key="5">
    <source>
        <dbReference type="ARBA" id="ARBA00022475"/>
    </source>
</evidence>
<keyword evidence="18" id="KW-1185">Reference proteome</keyword>
<evidence type="ECO:0000256" key="14">
    <source>
        <dbReference type="SAM" id="Phobius"/>
    </source>
</evidence>
<feature type="transmembrane region" description="Helical" evidence="14">
    <location>
        <begin position="59"/>
        <end position="79"/>
    </location>
</feature>
<keyword evidence="6 12" id="KW-0997">Cell inner membrane</keyword>
<feature type="compositionally biased region" description="Basic and acidic residues" evidence="13">
    <location>
        <begin position="1"/>
        <end position="18"/>
    </location>
</feature>
<dbReference type="NCBIfam" id="TIGR00439">
    <property type="entry name" value="FtsX_Gneg"/>
    <property type="match status" value="1"/>
</dbReference>
<protein>
    <recommendedName>
        <fullName evidence="4 12">Cell division protein FtsX</fullName>
    </recommendedName>
</protein>
<evidence type="ECO:0000256" key="3">
    <source>
        <dbReference type="ARBA" id="ARBA00011160"/>
    </source>
</evidence>
<feature type="transmembrane region" description="Helical" evidence="14">
    <location>
        <begin position="259"/>
        <end position="280"/>
    </location>
</feature>
<proteinExistence type="inferred from homology"/>
<dbReference type="InterPro" id="IPR040690">
    <property type="entry name" value="FtsX_ECD"/>
</dbReference>
<evidence type="ECO:0000256" key="6">
    <source>
        <dbReference type="ARBA" id="ARBA00022519"/>
    </source>
</evidence>